<feature type="region of interest" description="Disordered" evidence="1">
    <location>
        <begin position="1"/>
        <end position="48"/>
    </location>
</feature>
<name>A0A9D3X937_9SAUR</name>
<feature type="compositionally biased region" description="Basic and acidic residues" evidence="1">
    <location>
        <begin position="26"/>
        <end position="36"/>
    </location>
</feature>
<organism evidence="2 3">
    <name type="scientific">Mauremys mutica</name>
    <name type="common">yellowpond turtle</name>
    <dbReference type="NCBI Taxonomy" id="74926"/>
    <lineage>
        <taxon>Eukaryota</taxon>
        <taxon>Metazoa</taxon>
        <taxon>Chordata</taxon>
        <taxon>Craniata</taxon>
        <taxon>Vertebrata</taxon>
        <taxon>Euteleostomi</taxon>
        <taxon>Archelosauria</taxon>
        <taxon>Testudinata</taxon>
        <taxon>Testudines</taxon>
        <taxon>Cryptodira</taxon>
        <taxon>Durocryptodira</taxon>
        <taxon>Testudinoidea</taxon>
        <taxon>Geoemydidae</taxon>
        <taxon>Geoemydinae</taxon>
        <taxon>Mauremys</taxon>
    </lineage>
</organism>
<evidence type="ECO:0000256" key="1">
    <source>
        <dbReference type="SAM" id="MobiDB-lite"/>
    </source>
</evidence>
<dbReference type="EMBL" id="JAHDVG010000475">
    <property type="protein sequence ID" value="KAH1176134.1"/>
    <property type="molecule type" value="Genomic_DNA"/>
</dbReference>
<gene>
    <name evidence="2" type="ORF">KIL84_020868</name>
</gene>
<evidence type="ECO:0000313" key="3">
    <source>
        <dbReference type="Proteomes" id="UP000827986"/>
    </source>
</evidence>
<protein>
    <submittedName>
        <fullName evidence="2">Uncharacterized protein</fullName>
    </submittedName>
</protein>
<proteinExistence type="predicted"/>
<dbReference type="AlphaFoldDB" id="A0A9D3X937"/>
<feature type="region of interest" description="Disordered" evidence="1">
    <location>
        <begin position="71"/>
        <end position="143"/>
    </location>
</feature>
<sequence length="143" mass="14929">MQAEAGSVTRAASSTTPLQPAPGQTDADRGRGDYRTRVRRRRGWMGKDKVVHQEAMLRSTSMASSFAGKLPRAAPGWAAPPHTHSPAAGGRRFKSDASSDEDVGSFQPAESKEAPPRPPGVQLALEPQGPAGAESASPGRGCV</sequence>
<evidence type="ECO:0000313" key="2">
    <source>
        <dbReference type="EMBL" id="KAH1176134.1"/>
    </source>
</evidence>
<accession>A0A9D3X937</accession>
<comment type="caution">
    <text evidence="2">The sequence shown here is derived from an EMBL/GenBank/DDBJ whole genome shotgun (WGS) entry which is preliminary data.</text>
</comment>
<keyword evidence="3" id="KW-1185">Reference proteome</keyword>
<dbReference type="Proteomes" id="UP000827986">
    <property type="component" value="Unassembled WGS sequence"/>
</dbReference>
<reference evidence="2" key="1">
    <citation type="submission" date="2021-09" db="EMBL/GenBank/DDBJ databases">
        <title>The genome of Mauremys mutica provides insights into the evolution of semi-aquatic lifestyle.</title>
        <authorList>
            <person name="Gong S."/>
            <person name="Gao Y."/>
        </authorList>
    </citation>
    <scope>NUCLEOTIDE SEQUENCE</scope>
    <source>
        <strain evidence="2">MM-2020</strain>
        <tissue evidence="2">Muscle</tissue>
    </source>
</reference>